<reference evidence="1 2" key="1">
    <citation type="journal article" date="2017" name="BMC Genomics">
        <title>Genome sequencing of 39 Akkermansia muciniphila isolates reveals its population structure, genomic and functional diverisity, and global distribution in mammalian gut microbiotas.</title>
        <authorList>
            <person name="Guo X."/>
            <person name="Li S."/>
            <person name="Zhang J."/>
            <person name="Wu F."/>
            <person name="Li X."/>
            <person name="Wu D."/>
            <person name="Zhang M."/>
            <person name="Ou Z."/>
            <person name="Jie Z."/>
            <person name="Yan Q."/>
            <person name="Li P."/>
            <person name="Yi J."/>
            <person name="Peng Y."/>
        </authorList>
    </citation>
    <scope>NUCLEOTIDE SEQUENCE [LARGE SCALE GENOMIC DNA]</scope>
    <source>
        <strain evidence="1 2">GP28</strain>
    </source>
</reference>
<dbReference type="SUPFAM" id="SSF53800">
    <property type="entry name" value="Chelatase"/>
    <property type="match status" value="1"/>
</dbReference>
<sequence>MFRTPFPRSGLTEMPRKIYKLFISYDEAGAELRQHVAEQFQYSSDCVWQASFRGLTAADLPPGDGVVWVYPVFMQSGVTVTETLPELLRALYAGSGQHPELVFKPVWGAGCGGVGFRAAAALQKELEGEASLLVVAHGVTGRGAAPEPAQFLQQLKFRLPEGTDMALAYFGAFPSVEKVLPGLKGQKVVVLPFLIGKGKHMREDMPSPELAARHGKTLKILPPFGAFYLQAEREYWKTGMGESAGNGFDGPAR</sequence>
<evidence type="ECO:0000313" key="2">
    <source>
        <dbReference type="Proteomes" id="UP000236075"/>
    </source>
</evidence>
<organism evidence="1 2">
    <name type="scientific">Akkermansia muciniphila</name>
    <dbReference type="NCBI Taxonomy" id="239935"/>
    <lineage>
        <taxon>Bacteria</taxon>
        <taxon>Pseudomonadati</taxon>
        <taxon>Verrucomicrobiota</taxon>
        <taxon>Verrucomicrobiia</taxon>
        <taxon>Verrucomicrobiales</taxon>
        <taxon>Akkermansiaceae</taxon>
        <taxon>Akkermansia</taxon>
    </lineage>
</organism>
<comment type="caution">
    <text evidence="1">The sequence shown here is derived from an EMBL/GenBank/DDBJ whole genome shotgun (WGS) entry which is preliminary data.</text>
</comment>
<dbReference type="Proteomes" id="UP000236075">
    <property type="component" value="Unassembled WGS sequence"/>
</dbReference>
<dbReference type="AlphaFoldDB" id="A0AAX0WMY2"/>
<proteinExistence type="predicted"/>
<dbReference type="Gene3D" id="3.40.50.1400">
    <property type="match status" value="2"/>
</dbReference>
<dbReference type="EMBL" id="PJLB01000008">
    <property type="protein sequence ID" value="PND02288.1"/>
    <property type="molecule type" value="Genomic_DNA"/>
</dbReference>
<name>A0AAX0WMY2_9BACT</name>
<protein>
    <submittedName>
        <fullName evidence="1">Uncharacterized protein</fullName>
    </submittedName>
</protein>
<gene>
    <name evidence="1" type="ORF">CXT95_06370</name>
</gene>
<accession>A0AAX0WMY2</accession>
<evidence type="ECO:0000313" key="1">
    <source>
        <dbReference type="EMBL" id="PND02288.1"/>
    </source>
</evidence>